<gene>
    <name evidence="1" type="ORF">R1flu_025721</name>
</gene>
<dbReference type="InterPro" id="IPR001005">
    <property type="entry name" value="SANT/Myb"/>
</dbReference>
<protein>
    <submittedName>
        <fullName evidence="1">Uncharacterized protein</fullName>
    </submittedName>
</protein>
<sequence length="72" mass="8395">MIVEMNEECHPRGVLVASRARPHLSLILLGLAYVRGFSYHVQEDEIKRHSTKKWHIISAKMQNKNPGECRKR</sequence>
<dbReference type="AlphaFoldDB" id="A0ABD1XYJ7"/>
<dbReference type="EMBL" id="JBHFFA010000007">
    <property type="protein sequence ID" value="KAL2614029.1"/>
    <property type="molecule type" value="Genomic_DNA"/>
</dbReference>
<organism evidence="1 2">
    <name type="scientific">Riccia fluitans</name>
    <dbReference type="NCBI Taxonomy" id="41844"/>
    <lineage>
        <taxon>Eukaryota</taxon>
        <taxon>Viridiplantae</taxon>
        <taxon>Streptophyta</taxon>
        <taxon>Embryophyta</taxon>
        <taxon>Marchantiophyta</taxon>
        <taxon>Marchantiopsida</taxon>
        <taxon>Marchantiidae</taxon>
        <taxon>Marchantiales</taxon>
        <taxon>Ricciaceae</taxon>
        <taxon>Riccia</taxon>
    </lineage>
</organism>
<dbReference type="Proteomes" id="UP001605036">
    <property type="component" value="Unassembled WGS sequence"/>
</dbReference>
<keyword evidence="2" id="KW-1185">Reference proteome</keyword>
<evidence type="ECO:0000313" key="1">
    <source>
        <dbReference type="EMBL" id="KAL2614029.1"/>
    </source>
</evidence>
<proteinExistence type="predicted"/>
<reference evidence="1 2" key="1">
    <citation type="submission" date="2024-09" db="EMBL/GenBank/DDBJ databases">
        <title>Chromosome-scale assembly of Riccia fluitans.</title>
        <authorList>
            <person name="Paukszto L."/>
            <person name="Sawicki J."/>
            <person name="Karawczyk K."/>
            <person name="Piernik-Szablinska J."/>
            <person name="Szczecinska M."/>
            <person name="Mazdziarz M."/>
        </authorList>
    </citation>
    <scope>NUCLEOTIDE SEQUENCE [LARGE SCALE GENOMIC DNA]</scope>
    <source>
        <strain evidence="1">Rf_01</strain>
        <tissue evidence="1">Aerial parts of the thallus</tissue>
    </source>
</reference>
<evidence type="ECO:0000313" key="2">
    <source>
        <dbReference type="Proteomes" id="UP001605036"/>
    </source>
</evidence>
<dbReference type="CDD" id="cd00167">
    <property type="entry name" value="SANT"/>
    <property type="match status" value="1"/>
</dbReference>
<accession>A0ABD1XYJ7</accession>
<name>A0ABD1XYJ7_9MARC</name>
<comment type="caution">
    <text evidence="1">The sequence shown here is derived from an EMBL/GenBank/DDBJ whole genome shotgun (WGS) entry which is preliminary data.</text>
</comment>